<organism evidence="1 2">
    <name type="scientific">Ixodes persulcatus</name>
    <name type="common">Taiga tick</name>
    <dbReference type="NCBI Taxonomy" id="34615"/>
    <lineage>
        <taxon>Eukaryota</taxon>
        <taxon>Metazoa</taxon>
        <taxon>Ecdysozoa</taxon>
        <taxon>Arthropoda</taxon>
        <taxon>Chelicerata</taxon>
        <taxon>Arachnida</taxon>
        <taxon>Acari</taxon>
        <taxon>Parasitiformes</taxon>
        <taxon>Ixodida</taxon>
        <taxon>Ixodoidea</taxon>
        <taxon>Ixodidae</taxon>
        <taxon>Ixodinae</taxon>
        <taxon>Ixodes</taxon>
    </lineage>
</organism>
<dbReference type="EMBL" id="JABSTQ010009720">
    <property type="protein sequence ID" value="KAG0426428.1"/>
    <property type="molecule type" value="Genomic_DNA"/>
</dbReference>
<reference evidence="1 2" key="1">
    <citation type="journal article" date="2020" name="Cell">
        <title>Large-Scale Comparative Analyses of Tick Genomes Elucidate Their Genetic Diversity and Vector Capacities.</title>
        <authorList>
            <consortium name="Tick Genome and Microbiome Consortium (TIGMIC)"/>
            <person name="Jia N."/>
            <person name="Wang J."/>
            <person name="Shi W."/>
            <person name="Du L."/>
            <person name="Sun Y."/>
            <person name="Zhan W."/>
            <person name="Jiang J.F."/>
            <person name="Wang Q."/>
            <person name="Zhang B."/>
            <person name="Ji P."/>
            <person name="Bell-Sakyi L."/>
            <person name="Cui X.M."/>
            <person name="Yuan T.T."/>
            <person name="Jiang B.G."/>
            <person name="Yang W.F."/>
            <person name="Lam T.T."/>
            <person name="Chang Q.C."/>
            <person name="Ding S.J."/>
            <person name="Wang X.J."/>
            <person name="Zhu J.G."/>
            <person name="Ruan X.D."/>
            <person name="Zhao L."/>
            <person name="Wei J.T."/>
            <person name="Ye R.Z."/>
            <person name="Que T.C."/>
            <person name="Du C.H."/>
            <person name="Zhou Y.H."/>
            <person name="Cheng J.X."/>
            <person name="Dai P.F."/>
            <person name="Guo W.B."/>
            <person name="Han X.H."/>
            <person name="Huang E.J."/>
            <person name="Li L.F."/>
            <person name="Wei W."/>
            <person name="Gao Y.C."/>
            <person name="Liu J.Z."/>
            <person name="Shao H.Z."/>
            <person name="Wang X."/>
            <person name="Wang C.C."/>
            <person name="Yang T.C."/>
            <person name="Huo Q.B."/>
            <person name="Li W."/>
            <person name="Chen H.Y."/>
            <person name="Chen S.E."/>
            <person name="Zhou L.G."/>
            <person name="Ni X.B."/>
            <person name="Tian J.H."/>
            <person name="Sheng Y."/>
            <person name="Liu T."/>
            <person name="Pan Y.S."/>
            <person name="Xia L.Y."/>
            <person name="Li J."/>
            <person name="Zhao F."/>
            <person name="Cao W.C."/>
        </authorList>
    </citation>
    <scope>NUCLEOTIDE SEQUENCE [LARGE SCALE GENOMIC DNA]</scope>
    <source>
        <strain evidence="1">Iper-2018</strain>
    </source>
</reference>
<dbReference type="Proteomes" id="UP000805193">
    <property type="component" value="Unassembled WGS sequence"/>
</dbReference>
<keyword evidence="2" id="KW-1185">Reference proteome</keyword>
<evidence type="ECO:0000313" key="2">
    <source>
        <dbReference type="Proteomes" id="UP000805193"/>
    </source>
</evidence>
<accession>A0AC60PYS5</accession>
<proteinExistence type="predicted"/>
<evidence type="ECO:0000313" key="1">
    <source>
        <dbReference type="EMBL" id="KAG0426428.1"/>
    </source>
</evidence>
<gene>
    <name evidence="1" type="ORF">HPB47_026468</name>
</gene>
<sequence>SSATAKQFVRRKLLLLVIPGILLGCLLVLLVYIAIVSAGKCAWCNHRLQTYVPQSRGVELMSDADVLRLNSRTALDGQRRTVASGRAVTAAAKIEPQASVPSRQGRAKRMRPDVPAADAMEDEMMQAAGAKAEPEEDATDLRPLVRSRIVVLSQVAENIHLDDRCSEQITFSVETRKKVAEGSILNSPSGARETSNGRWYNRWPEETTTKTRLEKITLDLEGTIRHELPDDILNSAPETKLKNRLV</sequence>
<name>A0AC60PYS5_IXOPE</name>
<feature type="non-terminal residue" evidence="1">
    <location>
        <position position="1"/>
    </location>
</feature>
<comment type="caution">
    <text evidence="1">The sequence shown here is derived from an EMBL/GenBank/DDBJ whole genome shotgun (WGS) entry which is preliminary data.</text>
</comment>
<protein>
    <submittedName>
        <fullName evidence="1">Uncharacterized protein</fullName>
    </submittedName>
</protein>